<evidence type="ECO:0000256" key="1">
    <source>
        <dbReference type="SAM" id="MobiDB-lite"/>
    </source>
</evidence>
<feature type="compositionally biased region" description="Basic and acidic residues" evidence="1">
    <location>
        <begin position="75"/>
        <end position="84"/>
    </location>
</feature>
<evidence type="ECO:0000313" key="2">
    <source>
        <dbReference type="EMBL" id="EGF98902.1"/>
    </source>
</evidence>
<feature type="region of interest" description="Disordered" evidence="1">
    <location>
        <begin position="60"/>
        <end position="108"/>
    </location>
</feature>
<keyword evidence="3" id="KW-1185">Reference proteome</keyword>
<dbReference type="AlphaFoldDB" id="F4S900"/>
<dbReference type="Proteomes" id="UP000001072">
    <property type="component" value="Unassembled WGS sequence"/>
</dbReference>
<reference evidence="3" key="1">
    <citation type="journal article" date="2011" name="Proc. Natl. Acad. Sci. U.S.A.">
        <title>Obligate biotrophy features unraveled by the genomic analysis of rust fungi.</title>
        <authorList>
            <person name="Duplessis S."/>
            <person name="Cuomo C.A."/>
            <person name="Lin Y.-C."/>
            <person name="Aerts A."/>
            <person name="Tisserant E."/>
            <person name="Veneault-Fourrey C."/>
            <person name="Joly D.L."/>
            <person name="Hacquard S."/>
            <person name="Amselem J."/>
            <person name="Cantarel B.L."/>
            <person name="Chiu R."/>
            <person name="Coutinho P.M."/>
            <person name="Feau N."/>
            <person name="Field M."/>
            <person name="Frey P."/>
            <person name="Gelhaye E."/>
            <person name="Goldberg J."/>
            <person name="Grabherr M.G."/>
            <person name="Kodira C.D."/>
            <person name="Kohler A."/>
            <person name="Kuees U."/>
            <person name="Lindquist E.A."/>
            <person name="Lucas S.M."/>
            <person name="Mago R."/>
            <person name="Mauceli E."/>
            <person name="Morin E."/>
            <person name="Murat C."/>
            <person name="Pangilinan J.L."/>
            <person name="Park R."/>
            <person name="Pearson M."/>
            <person name="Quesneville H."/>
            <person name="Rouhier N."/>
            <person name="Sakthikumar S."/>
            <person name="Salamov A.A."/>
            <person name="Schmutz J."/>
            <person name="Selles B."/>
            <person name="Shapiro H."/>
            <person name="Tanguay P."/>
            <person name="Tuskan G.A."/>
            <person name="Henrissat B."/>
            <person name="Van de Peer Y."/>
            <person name="Rouze P."/>
            <person name="Ellis J.G."/>
            <person name="Dodds P.N."/>
            <person name="Schein J.E."/>
            <person name="Zhong S."/>
            <person name="Hamelin R.C."/>
            <person name="Grigoriev I.V."/>
            <person name="Szabo L.J."/>
            <person name="Martin F."/>
        </authorList>
    </citation>
    <scope>NUCLEOTIDE SEQUENCE [LARGE SCALE GENOMIC DNA]</scope>
    <source>
        <strain evidence="3">98AG31 / pathotype 3-4-7</strain>
    </source>
</reference>
<sequence length="126" mass="14779">MNFIQTESAQHLNQAEAQYGPQRSFPTLDPTNRPTKPNSPIETYFNPKSEQRQLGISHYNLSSNPIERQVQQDQLKSREIETQQKRSNLQTVNQSQTDSIENQISDRKRLIQQKREELLSRKKSKQ</sequence>
<feature type="compositionally biased region" description="Polar residues" evidence="1">
    <location>
        <begin position="1"/>
        <end position="16"/>
    </location>
</feature>
<feature type="region of interest" description="Disordered" evidence="1">
    <location>
        <begin position="1"/>
        <end position="47"/>
    </location>
</feature>
<dbReference type="Pfam" id="PF13300">
    <property type="entry name" value="DUF4078"/>
    <property type="match status" value="1"/>
</dbReference>
<evidence type="ECO:0000313" key="3">
    <source>
        <dbReference type="Proteomes" id="UP000001072"/>
    </source>
</evidence>
<dbReference type="GeneID" id="18932400"/>
<dbReference type="EMBL" id="GL883167">
    <property type="protein sequence ID" value="EGF98902.1"/>
    <property type="molecule type" value="Genomic_DNA"/>
</dbReference>
<dbReference type="RefSeq" id="XP_007417828.1">
    <property type="nucleotide sequence ID" value="XM_007417766.1"/>
</dbReference>
<organism evidence="3">
    <name type="scientific">Melampsora larici-populina (strain 98AG31 / pathotype 3-4-7)</name>
    <name type="common">Poplar leaf rust fungus</name>
    <dbReference type="NCBI Taxonomy" id="747676"/>
    <lineage>
        <taxon>Eukaryota</taxon>
        <taxon>Fungi</taxon>
        <taxon>Dikarya</taxon>
        <taxon>Basidiomycota</taxon>
        <taxon>Pucciniomycotina</taxon>
        <taxon>Pucciniomycetes</taxon>
        <taxon>Pucciniales</taxon>
        <taxon>Melampsoraceae</taxon>
        <taxon>Melampsora</taxon>
    </lineage>
</organism>
<dbReference type="InParanoid" id="F4S900"/>
<dbReference type="STRING" id="747676.F4S900"/>
<feature type="compositionally biased region" description="Polar residues" evidence="1">
    <location>
        <begin position="60"/>
        <end position="74"/>
    </location>
</feature>
<accession>F4S900</accession>
<name>F4S900_MELLP</name>
<dbReference type="VEuPathDB" id="FungiDB:MELLADRAFT_73501"/>
<feature type="compositionally biased region" description="Polar residues" evidence="1">
    <location>
        <begin position="29"/>
        <end position="47"/>
    </location>
</feature>
<protein>
    <submittedName>
        <fullName evidence="2">Uncharacterized protein</fullName>
    </submittedName>
</protein>
<dbReference type="HOGENOM" id="CLU_1982081_0_0_1"/>
<dbReference type="OrthoDB" id="333551at2759"/>
<dbReference type="KEGG" id="mlr:MELLADRAFT_73501"/>
<gene>
    <name evidence="2" type="ORF">MELLADRAFT_73501</name>
</gene>
<dbReference type="eggNOG" id="ENOG502QWJ9">
    <property type="taxonomic scope" value="Eukaryota"/>
</dbReference>
<proteinExistence type="predicted"/>
<feature type="compositionally biased region" description="Polar residues" evidence="1">
    <location>
        <begin position="85"/>
        <end position="103"/>
    </location>
</feature>